<protein>
    <submittedName>
        <fullName evidence="1">Uncharacterized protein</fullName>
    </submittedName>
</protein>
<accession>A0AAV3PV92</accession>
<name>A0AAV3PV92_LITER</name>
<evidence type="ECO:0000313" key="1">
    <source>
        <dbReference type="EMBL" id="GAA0153852.1"/>
    </source>
</evidence>
<organism evidence="1 2">
    <name type="scientific">Lithospermum erythrorhizon</name>
    <name type="common">Purple gromwell</name>
    <name type="synonym">Lithospermum officinale var. erythrorhizon</name>
    <dbReference type="NCBI Taxonomy" id="34254"/>
    <lineage>
        <taxon>Eukaryota</taxon>
        <taxon>Viridiplantae</taxon>
        <taxon>Streptophyta</taxon>
        <taxon>Embryophyta</taxon>
        <taxon>Tracheophyta</taxon>
        <taxon>Spermatophyta</taxon>
        <taxon>Magnoliopsida</taxon>
        <taxon>eudicotyledons</taxon>
        <taxon>Gunneridae</taxon>
        <taxon>Pentapetalae</taxon>
        <taxon>asterids</taxon>
        <taxon>lamiids</taxon>
        <taxon>Boraginales</taxon>
        <taxon>Boraginaceae</taxon>
        <taxon>Boraginoideae</taxon>
        <taxon>Lithospermeae</taxon>
        <taxon>Lithospermum</taxon>
    </lineage>
</organism>
<reference evidence="1 2" key="1">
    <citation type="submission" date="2024-01" db="EMBL/GenBank/DDBJ databases">
        <title>The complete chloroplast genome sequence of Lithospermum erythrorhizon: insights into the phylogenetic relationship among Boraginaceae species and the maternal lineages of purple gromwells.</title>
        <authorList>
            <person name="Okada T."/>
            <person name="Watanabe K."/>
        </authorList>
    </citation>
    <scope>NUCLEOTIDE SEQUENCE [LARGE SCALE GENOMIC DNA]</scope>
</reference>
<evidence type="ECO:0000313" key="2">
    <source>
        <dbReference type="Proteomes" id="UP001454036"/>
    </source>
</evidence>
<dbReference type="EMBL" id="BAABME010002267">
    <property type="protein sequence ID" value="GAA0153852.1"/>
    <property type="molecule type" value="Genomic_DNA"/>
</dbReference>
<gene>
    <name evidence="1" type="ORF">LIER_11993</name>
</gene>
<dbReference type="AlphaFoldDB" id="A0AAV3PV92"/>
<dbReference type="Proteomes" id="UP001454036">
    <property type="component" value="Unassembled WGS sequence"/>
</dbReference>
<comment type="caution">
    <text evidence="1">The sequence shown here is derived from an EMBL/GenBank/DDBJ whole genome shotgun (WGS) entry which is preliminary data.</text>
</comment>
<keyword evidence="2" id="KW-1185">Reference proteome</keyword>
<proteinExistence type="predicted"/>
<sequence>MDMIIEKTMERYGSSVCRTEAVRASLEDMQGERDFAVKDIDAAVRERDILRAGRDEMLQIHNRLLDQLIEGQCQSQVMEATFEGTRNTNGMEELV</sequence>